<dbReference type="Pfam" id="PF11225">
    <property type="entry name" value="DUF3024"/>
    <property type="match status" value="1"/>
</dbReference>
<comment type="caution">
    <text evidence="1">The sequence shown here is derived from an EMBL/GenBank/DDBJ whole genome shotgun (WGS) entry which is preliminary data.</text>
</comment>
<evidence type="ECO:0008006" key="3">
    <source>
        <dbReference type="Google" id="ProtNLM"/>
    </source>
</evidence>
<evidence type="ECO:0000313" key="1">
    <source>
        <dbReference type="EMBL" id="KJF78046.1"/>
    </source>
</evidence>
<dbReference type="PATRIC" id="fig|582.24.peg.2724"/>
<accession>A0A0D8LA91</accession>
<dbReference type="Proteomes" id="UP000032582">
    <property type="component" value="Unassembled WGS sequence"/>
</dbReference>
<reference evidence="1 2" key="1">
    <citation type="submission" date="2015-02" db="EMBL/GenBank/DDBJ databases">
        <title>Whole genome shotgun sequencing of cultured foodborne pathogen.</title>
        <authorList>
            <person name="Timme R."/>
            <person name="Allard M.W."/>
            <person name="Strain E."/>
            <person name="Evans P.S."/>
            <person name="Brown E."/>
        </authorList>
    </citation>
    <scope>NUCLEOTIDE SEQUENCE [LARGE SCALE GENOMIC DNA]</scope>
    <source>
        <strain evidence="1 2">GCSL-TSO-24</strain>
    </source>
</reference>
<gene>
    <name evidence="1" type="ORF">UA45_08745</name>
</gene>
<dbReference type="EMBL" id="JZSH01000080">
    <property type="protein sequence ID" value="KJF78046.1"/>
    <property type="molecule type" value="Genomic_DNA"/>
</dbReference>
<organism evidence="1 2">
    <name type="scientific">Morganella morganii</name>
    <name type="common">Proteus morganii</name>
    <dbReference type="NCBI Taxonomy" id="582"/>
    <lineage>
        <taxon>Bacteria</taxon>
        <taxon>Pseudomonadati</taxon>
        <taxon>Pseudomonadota</taxon>
        <taxon>Gammaproteobacteria</taxon>
        <taxon>Enterobacterales</taxon>
        <taxon>Morganellaceae</taxon>
        <taxon>Morganella</taxon>
    </lineage>
</organism>
<name>A0A0D8LA91_MORMO</name>
<protein>
    <recommendedName>
        <fullName evidence="3">DUF3024 domain-containing protein</fullName>
    </recommendedName>
</protein>
<dbReference type="AlphaFoldDB" id="A0A0D8LA91"/>
<evidence type="ECO:0000313" key="2">
    <source>
        <dbReference type="Proteomes" id="UP000032582"/>
    </source>
</evidence>
<dbReference type="InterPro" id="IPR021388">
    <property type="entry name" value="DUF3024"/>
</dbReference>
<proteinExistence type="predicted"/>
<sequence>MEFNSVQTQQIKQNMRLFTERLYPNGHIPDEFDVQYRTDNNNILIYQKQLVCPCGTPQTIEKHIARLTWSEADDNWQLFYVDNNKWQPDPDTPAGTLSALLKQILDDKSDRFIFS</sequence>